<dbReference type="Pfam" id="PF01645">
    <property type="entry name" value="Glu_synthase"/>
    <property type="match status" value="1"/>
</dbReference>
<dbReference type="InterPro" id="IPR017932">
    <property type="entry name" value="GATase_2_dom"/>
</dbReference>
<dbReference type="GO" id="GO:0019676">
    <property type="term" value="P:ammonia assimilation cycle"/>
    <property type="evidence" value="ECO:0007669"/>
    <property type="project" value="TreeGrafter"/>
</dbReference>
<dbReference type="CDD" id="cd02808">
    <property type="entry name" value="GltS_FMN"/>
    <property type="match status" value="1"/>
</dbReference>
<comment type="cofactor">
    <cofactor evidence="2">
        <name>[3Fe-4S] cluster</name>
        <dbReference type="ChEBI" id="CHEBI:21137"/>
    </cofactor>
</comment>
<comment type="cofactor">
    <cofactor evidence="3">
        <name>FAD</name>
        <dbReference type="ChEBI" id="CHEBI:57692"/>
    </cofactor>
</comment>
<keyword evidence="16" id="KW-0003">3Fe-4S</keyword>
<protein>
    <recommendedName>
        <fullName evidence="19">Glutamate synthase [NADPH] large chain</fullName>
        <ecNumber evidence="5">1.4.1.13</ecNumber>
    </recommendedName>
    <alternativeName>
        <fullName evidence="20">Glutamate synthase subunit alpha</fullName>
    </alternativeName>
</protein>
<dbReference type="SUPFAM" id="SSF51395">
    <property type="entry name" value="FMN-linked oxidoreductases"/>
    <property type="match status" value="1"/>
</dbReference>
<dbReference type="PANTHER" id="PTHR11938">
    <property type="entry name" value="FAD NADPH DEHYDROGENASE/OXIDOREDUCTASE"/>
    <property type="match status" value="1"/>
</dbReference>
<evidence type="ECO:0000256" key="14">
    <source>
        <dbReference type="ARBA" id="ARBA00023014"/>
    </source>
</evidence>
<evidence type="ECO:0000256" key="8">
    <source>
        <dbReference type="ARBA" id="ARBA00022643"/>
    </source>
</evidence>
<dbReference type="EMBL" id="FONW01000002">
    <property type="protein sequence ID" value="SFF08337.1"/>
    <property type="molecule type" value="Genomic_DNA"/>
</dbReference>
<comment type="catalytic activity">
    <reaction evidence="18">
        <text>2 L-glutamate + NADP(+) = L-glutamine + 2-oxoglutarate + NADPH + H(+)</text>
        <dbReference type="Rhea" id="RHEA:15501"/>
        <dbReference type="ChEBI" id="CHEBI:15378"/>
        <dbReference type="ChEBI" id="CHEBI:16810"/>
        <dbReference type="ChEBI" id="CHEBI:29985"/>
        <dbReference type="ChEBI" id="CHEBI:57783"/>
        <dbReference type="ChEBI" id="CHEBI:58349"/>
        <dbReference type="ChEBI" id="CHEBI:58359"/>
        <dbReference type="EC" id="1.4.1.13"/>
    </reaction>
</comment>
<dbReference type="Pfam" id="PF00310">
    <property type="entry name" value="GATase_2"/>
    <property type="match status" value="1"/>
</dbReference>
<evidence type="ECO:0000256" key="5">
    <source>
        <dbReference type="ARBA" id="ARBA00012079"/>
    </source>
</evidence>
<evidence type="ECO:0000313" key="22">
    <source>
        <dbReference type="EMBL" id="SFF08337.1"/>
    </source>
</evidence>
<comment type="similarity">
    <text evidence="4">Belongs to the glutamate synthase family.</text>
</comment>
<dbReference type="FunFam" id="2.160.20.60:FF:000001">
    <property type="entry name" value="Glutamate synthase, large subunit"/>
    <property type="match status" value="1"/>
</dbReference>
<dbReference type="SUPFAM" id="SSF69336">
    <property type="entry name" value="Alpha subunit of glutamate synthase, C-terminal domain"/>
    <property type="match status" value="1"/>
</dbReference>
<evidence type="ECO:0000256" key="4">
    <source>
        <dbReference type="ARBA" id="ARBA00009716"/>
    </source>
</evidence>
<dbReference type="PROSITE" id="PS51278">
    <property type="entry name" value="GATASE_TYPE_2"/>
    <property type="match status" value="1"/>
</dbReference>
<dbReference type="InterPro" id="IPR050711">
    <property type="entry name" value="ET-N_metabolism_enzyme"/>
</dbReference>
<evidence type="ECO:0000313" key="23">
    <source>
        <dbReference type="Proteomes" id="UP000198964"/>
    </source>
</evidence>
<gene>
    <name evidence="22" type="ORF">SAMN05216283_102600</name>
</gene>
<evidence type="ECO:0000256" key="6">
    <source>
        <dbReference type="ARBA" id="ARBA00022605"/>
    </source>
</evidence>
<dbReference type="GO" id="GO:0046872">
    <property type="term" value="F:metal ion binding"/>
    <property type="evidence" value="ECO:0007669"/>
    <property type="project" value="UniProtKB-KW"/>
</dbReference>
<dbReference type="FunFam" id="3.20.20.70:FF:000031">
    <property type="entry name" value="Glutamate synthase 1 [NADH]"/>
    <property type="match status" value="1"/>
</dbReference>
<keyword evidence="8" id="KW-0288">FMN</keyword>
<dbReference type="InterPro" id="IPR029055">
    <property type="entry name" value="Ntn_hydrolases_N"/>
</dbReference>
<evidence type="ECO:0000256" key="3">
    <source>
        <dbReference type="ARBA" id="ARBA00001974"/>
    </source>
</evidence>
<keyword evidence="14" id="KW-0411">Iron-sulfur</keyword>
<dbReference type="SUPFAM" id="SSF56235">
    <property type="entry name" value="N-terminal nucleophile aminohydrolases (Ntn hydrolases)"/>
    <property type="match status" value="1"/>
</dbReference>
<dbReference type="EC" id="1.4.1.13" evidence="5"/>
<keyword evidence="13" id="KW-0408">Iron</keyword>
<keyword evidence="9" id="KW-0479">Metal-binding</keyword>
<keyword evidence="11" id="KW-0315">Glutamine amidotransferase</keyword>
<dbReference type="Proteomes" id="UP000198964">
    <property type="component" value="Unassembled WGS sequence"/>
</dbReference>
<feature type="domain" description="Glutamine amidotransferase type-2" evidence="21">
    <location>
        <begin position="21"/>
        <end position="414"/>
    </location>
</feature>
<dbReference type="Gene3D" id="3.20.20.70">
    <property type="entry name" value="Aldolase class I"/>
    <property type="match status" value="2"/>
</dbReference>
<evidence type="ECO:0000256" key="19">
    <source>
        <dbReference type="ARBA" id="ARBA00072108"/>
    </source>
</evidence>
<evidence type="ECO:0000256" key="20">
    <source>
        <dbReference type="ARBA" id="ARBA00079921"/>
    </source>
</evidence>
<comment type="cofactor">
    <cofactor evidence="1">
        <name>FMN</name>
        <dbReference type="ChEBI" id="CHEBI:58210"/>
    </cofactor>
</comment>
<organism evidence="22 23">
    <name type="scientific">Sunxiuqinia elliptica</name>
    <dbReference type="NCBI Taxonomy" id="655355"/>
    <lineage>
        <taxon>Bacteria</taxon>
        <taxon>Pseudomonadati</taxon>
        <taxon>Bacteroidota</taxon>
        <taxon>Bacteroidia</taxon>
        <taxon>Marinilabiliales</taxon>
        <taxon>Prolixibacteraceae</taxon>
        <taxon>Sunxiuqinia</taxon>
    </lineage>
</organism>
<dbReference type="CDD" id="cd00713">
    <property type="entry name" value="GltS"/>
    <property type="match status" value="1"/>
</dbReference>
<evidence type="ECO:0000256" key="13">
    <source>
        <dbReference type="ARBA" id="ARBA00023004"/>
    </source>
</evidence>
<comment type="pathway">
    <text evidence="17">Amino-acid biosynthesis; L-glutamate biosynthesis via GLT pathway; L-glutamate from 2-oxoglutarate and L-glutamine (NADP(+) route): step 1/1.</text>
</comment>
<dbReference type="GO" id="GO:0051538">
    <property type="term" value="F:3 iron, 4 sulfur cluster binding"/>
    <property type="evidence" value="ECO:0007669"/>
    <property type="project" value="UniProtKB-KW"/>
</dbReference>
<evidence type="ECO:0000256" key="12">
    <source>
        <dbReference type="ARBA" id="ARBA00023002"/>
    </source>
</evidence>
<evidence type="ECO:0000256" key="9">
    <source>
        <dbReference type="ARBA" id="ARBA00022723"/>
    </source>
</evidence>
<evidence type="ECO:0000256" key="7">
    <source>
        <dbReference type="ARBA" id="ARBA00022630"/>
    </source>
</evidence>
<reference evidence="22 23" key="1">
    <citation type="submission" date="2016-10" db="EMBL/GenBank/DDBJ databases">
        <authorList>
            <person name="de Groot N.N."/>
        </authorList>
    </citation>
    <scope>NUCLEOTIDE SEQUENCE [LARGE SCALE GENOMIC DNA]</scope>
    <source>
        <strain evidence="22 23">CGMCC 1.9156</strain>
    </source>
</reference>
<evidence type="ECO:0000256" key="16">
    <source>
        <dbReference type="ARBA" id="ARBA00023291"/>
    </source>
</evidence>
<dbReference type="Pfam" id="PF01493">
    <property type="entry name" value="GXGXG"/>
    <property type="match status" value="1"/>
</dbReference>
<dbReference type="CDD" id="cd00982">
    <property type="entry name" value="gltB_C"/>
    <property type="match status" value="1"/>
</dbReference>
<dbReference type="PANTHER" id="PTHR11938:SF133">
    <property type="entry name" value="GLUTAMATE SYNTHASE (NADH)"/>
    <property type="match status" value="1"/>
</dbReference>
<dbReference type="GO" id="GO:0006537">
    <property type="term" value="P:glutamate biosynthetic process"/>
    <property type="evidence" value="ECO:0007669"/>
    <property type="project" value="UniProtKB-KW"/>
</dbReference>
<dbReference type="Pfam" id="PF04898">
    <property type="entry name" value="Glu_syn_central"/>
    <property type="match status" value="1"/>
</dbReference>
<evidence type="ECO:0000259" key="21">
    <source>
        <dbReference type="PROSITE" id="PS51278"/>
    </source>
</evidence>
<evidence type="ECO:0000256" key="17">
    <source>
        <dbReference type="ARBA" id="ARBA00037898"/>
    </source>
</evidence>
<dbReference type="STRING" id="655355.SAMN05216283_102600"/>
<keyword evidence="15" id="KW-0314">Glutamate biosynthesis</keyword>
<evidence type="ECO:0000256" key="1">
    <source>
        <dbReference type="ARBA" id="ARBA00001917"/>
    </source>
</evidence>
<evidence type="ECO:0000256" key="11">
    <source>
        <dbReference type="ARBA" id="ARBA00022962"/>
    </source>
</evidence>
<dbReference type="Gene3D" id="2.160.20.60">
    <property type="entry name" value="Glutamate synthase, alpha subunit, C-terminal domain"/>
    <property type="match status" value="1"/>
</dbReference>
<dbReference type="InterPro" id="IPR036485">
    <property type="entry name" value="Glu_synth_asu_C_sf"/>
</dbReference>
<evidence type="ECO:0000256" key="15">
    <source>
        <dbReference type="ARBA" id="ARBA00023164"/>
    </source>
</evidence>
<accession>A0A1I2FU97</accession>
<evidence type="ECO:0000256" key="18">
    <source>
        <dbReference type="ARBA" id="ARBA00048151"/>
    </source>
</evidence>
<dbReference type="InterPro" id="IPR002489">
    <property type="entry name" value="Glu_synth_asu_C"/>
</dbReference>
<keyword evidence="6" id="KW-0028">Amino-acid biosynthesis</keyword>
<keyword evidence="10" id="KW-0274">FAD</keyword>
<evidence type="ECO:0000256" key="2">
    <source>
        <dbReference type="ARBA" id="ARBA00001927"/>
    </source>
</evidence>
<dbReference type="InterPro" id="IPR013785">
    <property type="entry name" value="Aldolase_TIM"/>
</dbReference>
<proteinExistence type="inferred from homology"/>
<dbReference type="GO" id="GO:0004355">
    <property type="term" value="F:glutamate synthase (NADPH) activity"/>
    <property type="evidence" value="ECO:0007669"/>
    <property type="project" value="UniProtKB-EC"/>
</dbReference>
<keyword evidence="23" id="KW-1185">Reference proteome</keyword>
<keyword evidence="12" id="KW-0560">Oxidoreductase</keyword>
<dbReference type="FunFam" id="3.60.20.10:FF:000001">
    <property type="entry name" value="Glutamate synthase, large subunit"/>
    <property type="match status" value="1"/>
</dbReference>
<dbReference type="Gene3D" id="3.60.20.10">
    <property type="entry name" value="Glutamine Phosphoribosylpyrophosphate, subunit 1, domain 1"/>
    <property type="match status" value="1"/>
</dbReference>
<dbReference type="InterPro" id="IPR006982">
    <property type="entry name" value="Glu_synth_centr_N"/>
</dbReference>
<sequence length="1506" mass="168133">MQLRFPKAQGLYNPANEHDNCGIGFVAHIKGQASHDIITRGLRVLENLDHRGATSADNATGDGAGILMQIPHEYIKSVLKIDVPEQGQYGTGLIFLPQQEKEASKCLDLLTQYIQEEGLELICYRDVPIDTSAPGEIAKRTEPKVKQVFVKSNLEPEALERKLYIVRKLTEKAVANSNLKYKEAFYQPSFSARTIVYKGMLTPHQLSEYFKDLQHEKFKSAIALVHSRFSTNTFPTWDLAQPFRMIAHNGEINTVKGNRKWMEAREALLKSEVFGEDLKKILPVIEDSKSDSASFDNVLEFLHLTGRSLHHALCMMIPESFNEKNPIPESLKAFYEYHSTIMEPWDGPASMVFSDGRYIGGTLDRNGLRPSRYVITNNDLIVMGSEVGVQQFEPQEIKEKGRLRPGKILLVDTQLGIIIPDNEVKNQLSKRNPYEMWLKENRLRMKDIKVKQRVPSEIDSFETMAKVFNYSKEDMYELIQPMATGAAEPTSSMGNDTPLAVFSEKPQLFFSYFKQMFAQVTNPAIDPIREGLVMALTNYIGSLNSNILTETPQHCKLIKFDDPLITNTDLGKIKDLKDEMFTHKTIPMVFPVKGGFKAFKQAFDNMLEMAEKAVDNEKNFIILSDRKVDAEHAPIPSLLAVAAVHHHLISKKKRMQVGIIVETAEAREINHFALLLGYGASVINPYMAFAAIDRLVKEEKVQIEYKTARKNYIKAVDKGLLKILSKMGISTLRSYHGAQMFEAMGVSRELINKYFTGTASRLSGIGLEEIAEEYSRFHRIAYQSSNTPEKFRFENSGVYAWRKYGEHHAWNPEAIGLLQWATRTNDYSKYKEYSALVRQDNKKPGFIRGCFKFKRNPIPLDQVEPAENIMKRFVTGAMSYGSISKEAHEALAIAMNTIGGRSNTGEGGENPERFGTLKQSSIKQIASGRFGVTNNYLTNANELQIKVCQGAKPGEGGQLPGFKVNKIIAKTRNSTPGITLISPPPHHDIYSIEDLAQLIYDLKVTNPSAKVSVKLVAENGVGTVAAGVAKAFSDLIIISGGEGGTGASPASSIKHAGLPVEMGIAETQQTLVMNNLRGRVKLQVDGQLKTGTDVVSVACLGGEEFGFSTSALITMGCIMMRKCHMNTCPAGIATQDKDLRKRFIGKAEFVINYFRFVAEEIREHLAEMGFSKFEDIVGRSDLLEVDETATNWKMKNIDFSELLYLPKEAKEYDIRNTHPNLKSIEDHLDHKLIRDANKAIKGKEKVWISHPIINTDRTTGAMLSGEISKRYGEEALPEDTISCTFHGTAGQSFGAFLVKGVTFRLEGDANDYIGKGLSGGKLVVVPPTGSTFKPEENIIIGNTTFYGATSGEGYIRGVAGERFCVRNSGAQTVVEGTGDHCCEYMTGGRVVVLGKTGRNFAAGMSGGIAYVLDVDGDFDYYCNKGLVELSAVEDRTDIDELQEMISKHLLYTQSSLAAKILTNWEEYLPRFVKVIPFEYKKVLEEMKLKELERKLQLTEDDPSRHE</sequence>
<evidence type="ECO:0000256" key="10">
    <source>
        <dbReference type="ARBA" id="ARBA00022827"/>
    </source>
</evidence>
<dbReference type="InterPro" id="IPR002932">
    <property type="entry name" value="Glu_synthdom"/>
</dbReference>
<keyword evidence="7" id="KW-0285">Flavoprotein</keyword>
<name>A0A1I2FU97_9BACT</name>
<dbReference type="NCBIfam" id="NF008730">
    <property type="entry name" value="PRK11750.1"/>
    <property type="match status" value="1"/>
</dbReference>